<comment type="caution">
    <text evidence="1">The sequence shown here is derived from an EMBL/GenBank/DDBJ whole genome shotgun (WGS) entry which is preliminary data.</text>
</comment>
<sequence>MWSTPTMQQTTHVSSRIADVKWRDALNSASSTVFHNGTLSEHYIRRKIQQNHVGTNALTSSDLCTLANFLQVRKQALHLASNSLFGCTSGNIHNVPANGEYLTQRQKKKKKNNEGIYST</sequence>
<reference evidence="2" key="1">
    <citation type="journal article" date="2024" name="Proc. Natl. Acad. Sci. U.S.A.">
        <title>Extraordinary preservation of gene collinearity over three hundred million years revealed in homosporous lycophytes.</title>
        <authorList>
            <person name="Li C."/>
            <person name="Wickell D."/>
            <person name="Kuo L.Y."/>
            <person name="Chen X."/>
            <person name="Nie B."/>
            <person name="Liao X."/>
            <person name="Peng D."/>
            <person name="Ji J."/>
            <person name="Jenkins J."/>
            <person name="Williams M."/>
            <person name="Shu S."/>
            <person name="Plott C."/>
            <person name="Barry K."/>
            <person name="Rajasekar S."/>
            <person name="Grimwood J."/>
            <person name="Han X."/>
            <person name="Sun S."/>
            <person name="Hou Z."/>
            <person name="He W."/>
            <person name="Dai G."/>
            <person name="Sun C."/>
            <person name="Schmutz J."/>
            <person name="Leebens-Mack J.H."/>
            <person name="Li F.W."/>
            <person name="Wang L."/>
        </authorList>
    </citation>
    <scope>NUCLEOTIDE SEQUENCE [LARGE SCALE GENOMIC DNA]</scope>
    <source>
        <strain evidence="2">cv. PW_Plant_1</strain>
    </source>
</reference>
<protein>
    <submittedName>
        <fullName evidence="1">Uncharacterized protein</fullName>
    </submittedName>
</protein>
<accession>A0ACC2C5R0</accession>
<evidence type="ECO:0000313" key="2">
    <source>
        <dbReference type="Proteomes" id="UP001162992"/>
    </source>
</evidence>
<name>A0ACC2C5R0_DIPCM</name>
<dbReference type="Proteomes" id="UP001162992">
    <property type="component" value="Chromosome 12"/>
</dbReference>
<proteinExistence type="predicted"/>
<evidence type="ECO:0000313" key="1">
    <source>
        <dbReference type="EMBL" id="KAJ7537002.1"/>
    </source>
</evidence>
<organism evidence="1 2">
    <name type="scientific">Diphasiastrum complanatum</name>
    <name type="common">Issler's clubmoss</name>
    <name type="synonym">Lycopodium complanatum</name>
    <dbReference type="NCBI Taxonomy" id="34168"/>
    <lineage>
        <taxon>Eukaryota</taxon>
        <taxon>Viridiplantae</taxon>
        <taxon>Streptophyta</taxon>
        <taxon>Embryophyta</taxon>
        <taxon>Tracheophyta</taxon>
        <taxon>Lycopodiopsida</taxon>
        <taxon>Lycopodiales</taxon>
        <taxon>Lycopodiaceae</taxon>
        <taxon>Lycopodioideae</taxon>
        <taxon>Diphasiastrum</taxon>
    </lineage>
</organism>
<keyword evidence="2" id="KW-1185">Reference proteome</keyword>
<gene>
    <name evidence="1" type="ORF">O6H91_12G091900</name>
</gene>
<dbReference type="EMBL" id="CM055103">
    <property type="protein sequence ID" value="KAJ7537002.1"/>
    <property type="molecule type" value="Genomic_DNA"/>
</dbReference>